<evidence type="ECO:0000313" key="1">
    <source>
        <dbReference type="EMBL" id="GFN93618.1"/>
    </source>
</evidence>
<keyword evidence="2" id="KW-1185">Reference proteome</keyword>
<organism evidence="1 2">
    <name type="scientific">Plakobranchus ocellatus</name>
    <dbReference type="NCBI Taxonomy" id="259542"/>
    <lineage>
        <taxon>Eukaryota</taxon>
        <taxon>Metazoa</taxon>
        <taxon>Spiralia</taxon>
        <taxon>Lophotrochozoa</taxon>
        <taxon>Mollusca</taxon>
        <taxon>Gastropoda</taxon>
        <taxon>Heterobranchia</taxon>
        <taxon>Euthyneura</taxon>
        <taxon>Panpulmonata</taxon>
        <taxon>Sacoglossa</taxon>
        <taxon>Placobranchoidea</taxon>
        <taxon>Plakobranchidae</taxon>
        <taxon>Plakobranchus</taxon>
    </lineage>
</organism>
<gene>
    <name evidence="1" type="ORF">PoB_002012400</name>
</gene>
<accession>A0AAV3ZGV7</accession>
<evidence type="ECO:0000313" key="2">
    <source>
        <dbReference type="Proteomes" id="UP000735302"/>
    </source>
</evidence>
<protein>
    <submittedName>
        <fullName evidence="1">Uncharacterized protein</fullName>
    </submittedName>
</protein>
<proteinExistence type="predicted"/>
<name>A0AAV3ZGV7_9GAST</name>
<sequence>MTTTIGVDSNERESELSVGSYIECQIGTSFYPTGHQSDGLPAGIKLSHRIQRTAVAAVLSLNKGNVTEEETGRTCQGQRQTAITKTTG</sequence>
<dbReference type="AlphaFoldDB" id="A0AAV3ZGV7"/>
<dbReference type="EMBL" id="BLXT01002362">
    <property type="protein sequence ID" value="GFN93618.1"/>
    <property type="molecule type" value="Genomic_DNA"/>
</dbReference>
<dbReference type="Proteomes" id="UP000735302">
    <property type="component" value="Unassembled WGS sequence"/>
</dbReference>
<reference evidence="1 2" key="1">
    <citation type="journal article" date="2021" name="Elife">
        <title>Chloroplast acquisition without the gene transfer in kleptoplastic sea slugs, Plakobranchus ocellatus.</title>
        <authorList>
            <person name="Maeda T."/>
            <person name="Takahashi S."/>
            <person name="Yoshida T."/>
            <person name="Shimamura S."/>
            <person name="Takaki Y."/>
            <person name="Nagai Y."/>
            <person name="Toyoda A."/>
            <person name="Suzuki Y."/>
            <person name="Arimoto A."/>
            <person name="Ishii H."/>
            <person name="Satoh N."/>
            <person name="Nishiyama T."/>
            <person name="Hasebe M."/>
            <person name="Maruyama T."/>
            <person name="Minagawa J."/>
            <person name="Obokata J."/>
            <person name="Shigenobu S."/>
        </authorList>
    </citation>
    <scope>NUCLEOTIDE SEQUENCE [LARGE SCALE GENOMIC DNA]</scope>
</reference>
<comment type="caution">
    <text evidence="1">The sequence shown here is derived from an EMBL/GenBank/DDBJ whole genome shotgun (WGS) entry which is preliminary data.</text>
</comment>